<sequence>MSSKPITRIILDVLMLDGTEHRDIVVTNADRLKGEATGRRQKWGTLQESQQTYTTFWAYAALVRLGRFTGSFDDFINASETIDEAGTDTVDPTATATLTD</sequence>
<dbReference type="Proteomes" id="UP000202089">
    <property type="component" value="Segment"/>
</dbReference>
<dbReference type="EMBL" id="KU998255">
    <property type="protein sequence ID" value="ANA87590.1"/>
    <property type="molecule type" value="Genomic_DNA"/>
</dbReference>
<organism evidence="1 2">
    <name type="scientific">Gordonia phage McGonagall</name>
    <dbReference type="NCBI Taxonomy" id="1838072"/>
    <lineage>
        <taxon>Viruses</taxon>
        <taxon>Duplodnaviria</taxon>
        <taxon>Heunggongvirae</taxon>
        <taxon>Uroviricota</taxon>
        <taxon>Caudoviricetes</taxon>
        <taxon>Mcgonagallvirus</taxon>
        <taxon>Mcgonagallvirus macgonagall</taxon>
    </lineage>
</organism>
<dbReference type="KEGG" id="vg:28801463"/>
<evidence type="ECO:0000313" key="2">
    <source>
        <dbReference type="Proteomes" id="UP000202089"/>
    </source>
</evidence>
<keyword evidence="2" id="KW-1185">Reference proteome</keyword>
<reference evidence="2" key="1">
    <citation type="submission" date="2016-03" db="EMBL/GenBank/DDBJ databases">
        <authorList>
            <person name="Ploux O."/>
        </authorList>
    </citation>
    <scope>NUCLEOTIDE SEQUENCE [LARGE SCALE GENOMIC DNA]</scope>
</reference>
<accession>A0A160DHC0</accession>
<dbReference type="OrthoDB" id="25135at10239"/>
<proteinExistence type="predicted"/>
<dbReference type="RefSeq" id="YP_009274024.1">
    <property type="nucleotide sequence ID" value="NC_030912.1"/>
</dbReference>
<evidence type="ECO:0000313" key="1">
    <source>
        <dbReference type="EMBL" id="ANA87590.1"/>
    </source>
</evidence>
<protein>
    <submittedName>
        <fullName evidence="1">Uncharacterized protein</fullName>
    </submittedName>
</protein>
<dbReference type="GeneID" id="28801463"/>
<name>A0A160DHC0_9CAUD</name>
<gene>
    <name evidence="1" type="primary">12</name>
    <name evidence="1" type="ORF">MCGONAGALL_12</name>
</gene>